<dbReference type="GO" id="GO:0005524">
    <property type="term" value="F:ATP binding"/>
    <property type="evidence" value="ECO:0007669"/>
    <property type="project" value="UniProtKB-UniRule"/>
</dbReference>
<dbReference type="HAMAP" id="MF_00796">
    <property type="entry name" value="NTPase_1"/>
    <property type="match status" value="1"/>
</dbReference>
<evidence type="ECO:0000256" key="2">
    <source>
        <dbReference type="ARBA" id="ARBA00022801"/>
    </source>
</evidence>
<dbReference type="KEGG" id="nan:AArc1_0783"/>
<dbReference type="Gene3D" id="3.40.50.300">
    <property type="entry name" value="P-loop containing nucleotide triphosphate hydrolases"/>
    <property type="match status" value="1"/>
</dbReference>
<dbReference type="PANTHER" id="PTHR43146">
    <property type="entry name" value="CANCER-RELATED NUCLEOSIDE-TRIPHOSPHATASE"/>
    <property type="match status" value="1"/>
</dbReference>
<name>A0A346PC80_9EURY</name>
<dbReference type="InterPro" id="IPR004948">
    <property type="entry name" value="Nuc-triphosphatase_THEP1"/>
</dbReference>
<protein>
    <recommendedName>
        <fullName evidence="4">Nucleoside-triphosphatase AArc1_0783</fullName>
        <shortName evidence="4">NTPase</shortName>
        <ecNumber evidence="4">3.6.1.15</ecNumber>
    </recommendedName>
    <alternativeName>
        <fullName evidence="4">Nucleoside triphosphate phosphohydrolase</fullName>
    </alternativeName>
</protein>
<dbReference type="AlphaFoldDB" id="A0A346PC80"/>
<comment type="catalytic activity">
    <reaction evidence="4">
        <text>a ribonucleoside 5'-triphosphate + H2O = a ribonucleoside 5'-diphosphate + phosphate + H(+)</text>
        <dbReference type="Rhea" id="RHEA:23680"/>
        <dbReference type="ChEBI" id="CHEBI:15377"/>
        <dbReference type="ChEBI" id="CHEBI:15378"/>
        <dbReference type="ChEBI" id="CHEBI:43474"/>
        <dbReference type="ChEBI" id="CHEBI:57930"/>
        <dbReference type="ChEBI" id="CHEBI:61557"/>
        <dbReference type="EC" id="3.6.1.15"/>
    </reaction>
</comment>
<organism evidence="5 8">
    <name type="scientific">Natrarchaeobaculum sulfurireducens</name>
    <dbReference type="NCBI Taxonomy" id="2044521"/>
    <lineage>
        <taxon>Archaea</taxon>
        <taxon>Methanobacteriati</taxon>
        <taxon>Methanobacteriota</taxon>
        <taxon>Stenosarchaea group</taxon>
        <taxon>Halobacteria</taxon>
        <taxon>Halobacteriales</taxon>
        <taxon>Natrialbaceae</taxon>
        <taxon>Natrarchaeobaculum</taxon>
    </lineage>
</organism>
<dbReference type="SUPFAM" id="SSF52540">
    <property type="entry name" value="P-loop containing nucleoside triphosphate hydrolases"/>
    <property type="match status" value="1"/>
</dbReference>
<accession>A0A346PC80</accession>
<comment type="similarity">
    <text evidence="4">Belongs to the THEP1 NTPase family.</text>
</comment>
<proteinExistence type="inferred from homology"/>
<evidence type="ECO:0000313" key="6">
    <source>
        <dbReference type="EMBL" id="AXR82909.1"/>
    </source>
</evidence>
<keyword evidence="2 4" id="KW-0378">Hydrolase</keyword>
<dbReference type="Proteomes" id="UP000258613">
    <property type="component" value="Chromosome"/>
</dbReference>
<dbReference type="OrthoDB" id="52698at2157"/>
<keyword evidence="1 4" id="KW-0547">Nucleotide-binding</keyword>
<gene>
    <name evidence="5" type="ORF">AArc1_0783</name>
    <name evidence="6" type="ORF">AArcMg_2920</name>
</gene>
<sequence>MSGNALVTGPPRSGKTTTLERAVDRLREDDLTVGGVVCPEIRVEGERVGFEITDLGGRRRATMAHVDVDGPRVGKYGVDVPVIDRVVSDVIPPALTRADCIVIDEVAPMQLESERFVEVTLRALESETPVLAAIATGSRGEFLYGVREREDVEIVAVEPETRDELPDRLATWVRSTG</sequence>
<evidence type="ECO:0000313" key="8">
    <source>
        <dbReference type="Proteomes" id="UP000258707"/>
    </source>
</evidence>
<dbReference type="Pfam" id="PF03266">
    <property type="entry name" value="NTPase_1"/>
    <property type="match status" value="1"/>
</dbReference>
<evidence type="ECO:0000313" key="7">
    <source>
        <dbReference type="Proteomes" id="UP000258613"/>
    </source>
</evidence>
<comment type="function">
    <text evidence="4">Has nucleotide phosphatase activity towards ATP, GTP, CTP, TTP and UTP. May hydrolyze nucleoside diphosphates with lower efficiency.</text>
</comment>
<dbReference type="GO" id="GO:0017111">
    <property type="term" value="F:ribonucleoside triphosphate phosphatase activity"/>
    <property type="evidence" value="ECO:0007669"/>
    <property type="project" value="UniProtKB-UniRule"/>
</dbReference>
<dbReference type="EMBL" id="CP024047">
    <property type="protein sequence ID" value="AXR77125.1"/>
    <property type="molecule type" value="Genomic_DNA"/>
</dbReference>
<reference evidence="5" key="3">
    <citation type="journal article" date="2019" name="Int. J. Syst. Evol. Microbiol.">
        <title>Natronolimnobius sulfurireducens sp. nov. and Halalkaliarchaeum desulfuricum gen. nov., sp. nov., the first sulfur-respiring alkaliphilic haloarchaea from hypersaline alkaline lakes.</title>
        <authorList>
            <person name="Sorokin D.Y."/>
            <person name="Yakimov M."/>
            <person name="Messina E."/>
            <person name="Merkel A.Y."/>
            <person name="Bale N.J."/>
            <person name="Sinninghe Damste J.S."/>
        </authorList>
    </citation>
    <scope>NUCLEOTIDE SEQUENCE</scope>
    <source>
        <strain evidence="6">AArc-Mg</strain>
        <strain evidence="5">AArc1</strain>
    </source>
</reference>
<keyword evidence="6" id="KW-0808">Transferase</keyword>
<keyword evidence="6" id="KW-0418">Kinase</keyword>
<evidence type="ECO:0000256" key="4">
    <source>
        <dbReference type="HAMAP-Rule" id="MF_00796"/>
    </source>
</evidence>
<comment type="caution">
    <text evidence="4">Lacks conserved residue(s) required for the propagation of feature annotation.</text>
</comment>
<reference evidence="8" key="1">
    <citation type="submission" date="2017-10" db="EMBL/GenBank/DDBJ databases">
        <title>Phenotypic and genomic properties of facultatively anaerobic sulfur-reducing natronoarchaea from hypersaline soda lakes.</title>
        <authorList>
            <person name="Sorokin D.Y."/>
            <person name="Kublanov I.V."/>
            <person name="Roman P."/>
            <person name="Sinninghe Damste J.S."/>
            <person name="Golyshin P.N."/>
            <person name="Rojo D."/>
            <person name="Ciordia S."/>
            <person name="Mena Md.C."/>
            <person name="Ferrer M."/>
            <person name="Messina E."/>
            <person name="Smedile F."/>
            <person name="La Spada G."/>
            <person name="La Cono V."/>
            <person name="Yakimov M.M."/>
        </authorList>
    </citation>
    <scope>NUCLEOTIDE SEQUENCE [LARGE SCALE GENOMIC DNA]</scope>
    <source>
        <strain evidence="8">AArc1</strain>
    </source>
</reference>
<evidence type="ECO:0000256" key="3">
    <source>
        <dbReference type="ARBA" id="ARBA00022840"/>
    </source>
</evidence>
<dbReference type="GeneID" id="37643413"/>
<dbReference type="PANTHER" id="PTHR43146:SF1">
    <property type="entry name" value="CANCER-RELATED NUCLEOSIDE-TRIPHOSPHATASE"/>
    <property type="match status" value="1"/>
</dbReference>
<reference evidence="7" key="2">
    <citation type="submission" date="2018-02" db="EMBL/GenBank/DDBJ databases">
        <title>Phenotypic and genomic properties of facultatively anaerobic sulfur-reducing natronoarchaea from hypersaline soda lakes.</title>
        <authorList>
            <person name="Sorokin D.Y."/>
            <person name="Kublanov I.V."/>
            <person name="Roman P."/>
            <person name="Sinninghe Damste J.S."/>
            <person name="Golyshin P.N."/>
            <person name="Rojo D."/>
            <person name="Ciordia S."/>
            <person name="Mena M.D.C."/>
            <person name="Ferrer M."/>
            <person name="Messina E."/>
            <person name="Smedile F."/>
            <person name="La Spada G."/>
            <person name="La Cono V."/>
            <person name="Yakimov M.M."/>
        </authorList>
    </citation>
    <scope>NUCLEOTIDE SEQUENCE [LARGE SCALE GENOMIC DNA]</scope>
    <source>
        <strain evidence="7">AArc-Mg</strain>
    </source>
</reference>
<dbReference type="Proteomes" id="UP000258707">
    <property type="component" value="Chromosome"/>
</dbReference>
<dbReference type="KEGG" id="nag:AArcMg_2920"/>
<accession>A0A346PTR4</accession>
<keyword evidence="7" id="KW-1185">Reference proteome</keyword>
<evidence type="ECO:0000313" key="5">
    <source>
        <dbReference type="EMBL" id="AXR77125.1"/>
    </source>
</evidence>
<dbReference type="EC" id="3.6.1.15" evidence="4"/>
<dbReference type="EMBL" id="CP027033">
    <property type="protein sequence ID" value="AXR82909.1"/>
    <property type="molecule type" value="Genomic_DNA"/>
</dbReference>
<dbReference type="GO" id="GO:0016301">
    <property type="term" value="F:kinase activity"/>
    <property type="evidence" value="ECO:0007669"/>
    <property type="project" value="UniProtKB-KW"/>
</dbReference>
<dbReference type="RefSeq" id="WP_117365782.1">
    <property type="nucleotide sequence ID" value="NZ_CP024047.1"/>
</dbReference>
<evidence type="ECO:0000256" key="1">
    <source>
        <dbReference type="ARBA" id="ARBA00022741"/>
    </source>
</evidence>
<dbReference type="InterPro" id="IPR027417">
    <property type="entry name" value="P-loop_NTPase"/>
</dbReference>
<keyword evidence="3 4" id="KW-0067">ATP-binding</keyword>